<dbReference type="PANTHER" id="PTHR22911">
    <property type="entry name" value="ACYL-MALONYL CONDENSING ENZYME-RELATED"/>
    <property type="match status" value="1"/>
</dbReference>
<evidence type="ECO:0000313" key="4">
    <source>
        <dbReference type="Proteomes" id="UP000295554"/>
    </source>
</evidence>
<feature type="transmembrane region" description="Helical" evidence="1">
    <location>
        <begin position="235"/>
        <end position="254"/>
    </location>
</feature>
<feature type="domain" description="EamA" evidence="2">
    <location>
        <begin position="146"/>
        <end position="275"/>
    </location>
</feature>
<gene>
    <name evidence="3" type="ORF">E2F43_06745</name>
</gene>
<dbReference type="InterPro" id="IPR000620">
    <property type="entry name" value="EamA_dom"/>
</dbReference>
<comment type="caution">
    <text evidence="3">The sequence shown here is derived from an EMBL/GenBank/DDBJ whole genome shotgun (WGS) entry which is preliminary data.</text>
</comment>
<sequence>MAQPRLILIGVMAVLIMSAVPVLIKATTANAYTIGIARLGIAVLVFMPLVLMRGHLLRLGRRQWLQLMVIGTVFGLHWLTYFFSIKLATAAIAALTILTYSVQYLILAYLFNGEKVAPVEWLAIGVCFAGCVVVSPEFTLENDVSLGIAVGLLSALLYAAMPLLHQRASSIGTLERTWGQFFFALLVFLPLWGRANWDLQLSDVYQLLVLGLMCTVVSHGLWVKTSTELPAIYSSMIYYLYLPGALIGSALFLGEPMTPVKIAGCTLVLGSSAALSLYRYRRARARARARATD</sequence>
<dbReference type="GO" id="GO:0016020">
    <property type="term" value="C:membrane"/>
    <property type="evidence" value="ECO:0007669"/>
    <property type="project" value="InterPro"/>
</dbReference>
<feature type="transmembrane region" description="Helical" evidence="1">
    <location>
        <begin position="260"/>
        <end position="280"/>
    </location>
</feature>
<keyword evidence="1" id="KW-0812">Transmembrane</keyword>
<feature type="transmembrane region" description="Helical" evidence="1">
    <location>
        <begin position="144"/>
        <end position="164"/>
    </location>
</feature>
<feature type="transmembrane region" description="Helical" evidence="1">
    <location>
        <begin position="119"/>
        <end position="138"/>
    </location>
</feature>
<dbReference type="RefSeq" id="WP_133210840.1">
    <property type="nucleotide sequence ID" value="NZ_SMSE01000001.1"/>
</dbReference>
<evidence type="ECO:0000256" key="1">
    <source>
        <dbReference type="SAM" id="Phobius"/>
    </source>
</evidence>
<evidence type="ECO:0000313" key="3">
    <source>
        <dbReference type="EMBL" id="TDG15917.1"/>
    </source>
</evidence>
<dbReference type="PANTHER" id="PTHR22911:SF137">
    <property type="entry name" value="SOLUTE CARRIER FAMILY 35 MEMBER G2-RELATED"/>
    <property type="match status" value="1"/>
</dbReference>
<dbReference type="AlphaFoldDB" id="A0A4R5LWV8"/>
<keyword evidence="1" id="KW-1133">Transmembrane helix</keyword>
<feature type="transmembrane region" description="Helical" evidence="1">
    <location>
        <begin position="176"/>
        <end position="192"/>
    </location>
</feature>
<dbReference type="EMBL" id="SMSE01000001">
    <property type="protein sequence ID" value="TDG15917.1"/>
    <property type="molecule type" value="Genomic_DNA"/>
</dbReference>
<evidence type="ECO:0000259" key="2">
    <source>
        <dbReference type="Pfam" id="PF00892"/>
    </source>
</evidence>
<feature type="domain" description="EamA" evidence="2">
    <location>
        <begin position="7"/>
        <end position="135"/>
    </location>
</feature>
<reference evidence="3 4" key="1">
    <citation type="submission" date="2019-03" db="EMBL/GenBank/DDBJ databases">
        <title>Seongchinamella monodicae gen. nov., sp. nov., a novel member of the Gammaproteobacteria isolated from a tidal mudflat of beach.</title>
        <authorList>
            <person name="Yang H.G."/>
            <person name="Kang J.W."/>
            <person name="Lee S.D."/>
        </authorList>
    </citation>
    <scope>NUCLEOTIDE SEQUENCE [LARGE SCALE GENOMIC DNA]</scope>
    <source>
        <strain evidence="3 4">GH4-78</strain>
    </source>
</reference>
<feature type="transmembrane region" description="Helical" evidence="1">
    <location>
        <begin position="64"/>
        <end position="84"/>
    </location>
</feature>
<feature type="transmembrane region" description="Helical" evidence="1">
    <location>
        <begin position="90"/>
        <end position="112"/>
    </location>
</feature>
<organism evidence="3 4">
    <name type="scientific">Seongchinamella unica</name>
    <dbReference type="NCBI Taxonomy" id="2547392"/>
    <lineage>
        <taxon>Bacteria</taxon>
        <taxon>Pseudomonadati</taxon>
        <taxon>Pseudomonadota</taxon>
        <taxon>Gammaproteobacteria</taxon>
        <taxon>Cellvibrionales</taxon>
        <taxon>Halieaceae</taxon>
        <taxon>Seongchinamella</taxon>
    </lineage>
</organism>
<feature type="transmembrane region" description="Helical" evidence="1">
    <location>
        <begin position="30"/>
        <end position="52"/>
    </location>
</feature>
<dbReference type="SUPFAM" id="SSF103481">
    <property type="entry name" value="Multidrug resistance efflux transporter EmrE"/>
    <property type="match status" value="2"/>
</dbReference>
<dbReference type="Pfam" id="PF00892">
    <property type="entry name" value="EamA"/>
    <property type="match status" value="2"/>
</dbReference>
<proteinExistence type="predicted"/>
<feature type="transmembrane region" description="Helical" evidence="1">
    <location>
        <begin position="7"/>
        <end position="24"/>
    </location>
</feature>
<name>A0A4R5LWV8_9GAMM</name>
<keyword evidence="4" id="KW-1185">Reference proteome</keyword>
<keyword evidence="1" id="KW-0472">Membrane</keyword>
<protein>
    <submittedName>
        <fullName evidence="3">DMT family transporter</fullName>
    </submittedName>
</protein>
<dbReference type="InterPro" id="IPR037185">
    <property type="entry name" value="EmrE-like"/>
</dbReference>
<accession>A0A4R5LWV8</accession>
<dbReference type="Proteomes" id="UP000295554">
    <property type="component" value="Unassembled WGS sequence"/>
</dbReference>
<feature type="transmembrane region" description="Helical" evidence="1">
    <location>
        <begin position="204"/>
        <end position="223"/>
    </location>
</feature>
<dbReference type="OrthoDB" id="9150437at2"/>